<dbReference type="AlphaFoldDB" id="A0A3N0XSL4"/>
<feature type="region of interest" description="Disordered" evidence="1">
    <location>
        <begin position="84"/>
        <end position="106"/>
    </location>
</feature>
<reference evidence="2 3" key="1">
    <citation type="submission" date="2018-10" db="EMBL/GenBank/DDBJ databases">
        <title>Genome assembly for a Yunnan-Guizhou Plateau 3E fish, Anabarilius grahami (Regan), and its evolutionary and genetic applications.</title>
        <authorList>
            <person name="Jiang W."/>
        </authorList>
    </citation>
    <scope>NUCLEOTIDE SEQUENCE [LARGE SCALE GENOMIC DNA]</scope>
    <source>
        <strain evidence="2">AG-KIZ</strain>
        <tissue evidence="2">Muscle</tissue>
    </source>
</reference>
<feature type="region of interest" description="Disordered" evidence="1">
    <location>
        <begin position="1"/>
        <end position="30"/>
    </location>
</feature>
<sequence length="218" mass="24313">MGEQIWKECPLEELMGTPAGERDTAPPQRPEVQEVVDQQAGQWALQMGLKTPTVEQMITTIVQSGLKTSTVKQKTTTAVQSRLKTSKAEQMTTTEVQSRLKTSTAEQMTTTEVQSRLKTSTVEQMTTTEVQSRLKNSTVEQMTTTVVQSGLKTSTAQQKTTTVDLHSTINNIQIFKRKINNEKALLKATRKTGLIRSGHVVLRPDPINRKILHPEVNQ</sequence>
<name>A0A3N0XSL4_ANAGA</name>
<proteinExistence type="predicted"/>
<feature type="compositionally biased region" description="Basic and acidic residues" evidence="1">
    <location>
        <begin position="1"/>
        <end position="10"/>
    </location>
</feature>
<keyword evidence="3" id="KW-1185">Reference proteome</keyword>
<dbReference type="EMBL" id="RJVU01061863">
    <property type="protein sequence ID" value="ROJ30546.1"/>
    <property type="molecule type" value="Genomic_DNA"/>
</dbReference>
<evidence type="ECO:0000313" key="2">
    <source>
        <dbReference type="EMBL" id="ROJ30546.1"/>
    </source>
</evidence>
<protein>
    <submittedName>
        <fullName evidence="2">Uncharacterized protein</fullName>
    </submittedName>
</protein>
<comment type="caution">
    <text evidence="2">The sequence shown here is derived from an EMBL/GenBank/DDBJ whole genome shotgun (WGS) entry which is preliminary data.</text>
</comment>
<dbReference type="Proteomes" id="UP000281406">
    <property type="component" value="Unassembled WGS sequence"/>
</dbReference>
<accession>A0A3N0XSL4</accession>
<evidence type="ECO:0000313" key="3">
    <source>
        <dbReference type="Proteomes" id="UP000281406"/>
    </source>
</evidence>
<organism evidence="2 3">
    <name type="scientific">Anabarilius grahami</name>
    <name type="common">Kanglang fish</name>
    <name type="synonym">Barilius grahami</name>
    <dbReference type="NCBI Taxonomy" id="495550"/>
    <lineage>
        <taxon>Eukaryota</taxon>
        <taxon>Metazoa</taxon>
        <taxon>Chordata</taxon>
        <taxon>Craniata</taxon>
        <taxon>Vertebrata</taxon>
        <taxon>Euteleostomi</taxon>
        <taxon>Actinopterygii</taxon>
        <taxon>Neopterygii</taxon>
        <taxon>Teleostei</taxon>
        <taxon>Ostariophysi</taxon>
        <taxon>Cypriniformes</taxon>
        <taxon>Xenocyprididae</taxon>
        <taxon>Xenocypridinae</taxon>
        <taxon>Xenocypridinae incertae sedis</taxon>
        <taxon>Anabarilius</taxon>
    </lineage>
</organism>
<gene>
    <name evidence="2" type="ORF">DPX16_1525</name>
</gene>
<evidence type="ECO:0000256" key="1">
    <source>
        <dbReference type="SAM" id="MobiDB-lite"/>
    </source>
</evidence>
<dbReference type="OrthoDB" id="8988369at2759"/>